<evidence type="ECO:0000313" key="4">
    <source>
        <dbReference type="EMBL" id="SDW67171.1"/>
    </source>
</evidence>
<dbReference type="EMBL" id="FNMY01000002">
    <property type="protein sequence ID" value="SDW67171.1"/>
    <property type="molecule type" value="Genomic_DNA"/>
</dbReference>
<feature type="chain" id="PRO_5011479000" description="DUF4296 domain-containing protein" evidence="2">
    <location>
        <begin position="19"/>
        <end position="150"/>
    </location>
</feature>
<dbReference type="OrthoDB" id="1525222at2"/>
<dbReference type="Pfam" id="PF14129">
    <property type="entry name" value="DUF4296"/>
    <property type="match status" value="1"/>
</dbReference>
<protein>
    <recommendedName>
        <fullName evidence="3">DUF4296 domain-containing protein</fullName>
    </recommendedName>
</protein>
<feature type="signal peptide" evidence="2">
    <location>
        <begin position="1"/>
        <end position="18"/>
    </location>
</feature>
<dbReference type="RefSeq" id="WP_090291833.1">
    <property type="nucleotide sequence ID" value="NZ_FNKI01000001.1"/>
</dbReference>
<dbReference type="AlphaFoldDB" id="A0A1H2VFT8"/>
<dbReference type="InterPro" id="IPR025381">
    <property type="entry name" value="DUF4296"/>
</dbReference>
<proteinExistence type="predicted"/>
<sequence length="150" mass="17170">MKKIIVAFLGTVLFAACAEEVVKKPDNLISKDDMVKILHDLALLNANKSAAASDFENSGIDIMEYLYKTYQIDSAQFAQSDLYYASIPLEYQTIYKEVERRLTVQKDTLEDRGKRKNEEMRQASVRRQDSINALKDSLKVKKETPTLEKN</sequence>
<name>A0A1H2VFT8_9FLAO</name>
<dbReference type="STRING" id="1073328.SAMN05216294_0230"/>
<accession>A0A1H2VFT8</accession>
<evidence type="ECO:0000256" key="2">
    <source>
        <dbReference type="SAM" id="SignalP"/>
    </source>
</evidence>
<organism evidence="4 5">
    <name type="scientific">Flagellimonas zhangzhouensis</name>
    <dbReference type="NCBI Taxonomy" id="1073328"/>
    <lineage>
        <taxon>Bacteria</taxon>
        <taxon>Pseudomonadati</taxon>
        <taxon>Bacteroidota</taxon>
        <taxon>Flavobacteriia</taxon>
        <taxon>Flavobacteriales</taxon>
        <taxon>Flavobacteriaceae</taxon>
        <taxon>Flagellimonas</taxon>
    </lineage>
</organism>
<feature type="region of interest" description="Disordered" evidence="1">
    <location>
        <begin position="106"/>
        <end position="150"/>
    </location>
</feature>
<feature type="compositionally biased region" description="Basic and acidic residues" evidence="1">
    <location>
        <begin position="136"/>
        <end position="150"/>
    </location>
</feature>
<evidence type="ECO:0000256" key="1">
    <source>
        <dbReference type="SAM" id="MobiDB-lite"/>
    </source>
</evidence>
<evidence type="ECO:0000259" key="3">
    <source>
        <dbReference type="Pfam" id="PF14129"/>
    </source>
</evidence>
<keyword evidence="2" id="KW-0732">Signal</keyword>
<dbReference type="PROSITE" id="PS51257">
    <property type="entry name" value="PROKAR_LIPOPROTEIN"/>
    <property type="match status" value="1"/>
</dbReference>
<feature type="compositionally biased region" description="Basic and acidic residues" evidence="1">
    <location>
        <begin position="106"/>
        <end position="129"/>
    </location>
</feature>
<feature type="domain" description="DUF4296" evidence="3">
    <location>
        <begin position="25"/>
        <end position="107"/>
    </location>
</feature>
<evidence type="ECO:0000313" key="5">
    <source>
        <dbReference type="Proteomes" id="UP000199592"/>
    </source>
</evidence>
<dbReference type="Proteomes" id="UP000199592">
    <property type="component" value="Unassembled WGS sequence"/>
</dbReference>
<reference evidence="5" key="1">
    <citation type="submission" date="2016-10" db="EMBL/GenBank/DDBJ databases">
        <authorList>
            <person name="Varghese N."/>
            <person name="Submissions S."/>
        </authorList>
    </citation>
    <scope>NUCLEOTIDE SEQUENCE [LARGE SCALE GENOMIC DNA]</scope>
    <source>
        <strain evidence="5">DSM 25030</strain>
    </source>
</reference>
<keyword evidence="5" id="KW-1185">Reference proteome</keyword>
<gene>
    <name evidence="4" type="ORF">SAMN04487892_2063</name>
</gene>